<proteinExistence type="predicted"/>
<evidence type="ECO:0000256" key="1">
    <source>
        <dbReference type="ARBA" id="ARBA00023172"/>
    </source>
</evidence>
<reference evidence="4" key="1">
    <citation type="journal article" date="2019" name="Int. J. Syst. Evol. Microbiol.">
        <title>The Global Catalogue of Microorganisms (GCM) 10K type strain sequencing project: providing services to taxonomists for standard genome sequencing and annotation.</title>
        <authorList>
            <consortium name="The Broad Institute Genomics Platform"/>
            <consortium name="The Broad Institute Genome Sequencing Center for Infectious Disease"/>
            <person name="Wu L."/>
            <person name="Ma J."/>
        </authorList>
    </citation>
    <scope>NUCLEOTIDE SEQUENCE [LARGE SCALE GENOMIC DNA]</scope>
    <source>
        <strain evidence="4">CCUG 61484</strain>
    </source>
</reference>
<protein>
    <submittedName>
        <fullName evidence="3">Tyrosine-type recombinase/integrase</fullName>
    </submittedName>
</protein>
<evidence type="ECO:0000313" key="3">
    <source>
        <dbReference type="EMBL" id="MFD0794014.1"/>
    </source>
</evidence>
<evidence type="ECO:0000313" key="4">
    <source>
        <dbReference type="Proteomes" id="UP001597010"/>
    </source>
</evidence>
<dbReference type="InterPro" id="IPR002104">
    <property type="entry name" value="Integrase_catalytic"/>
</dbReference>
<dbReference type="Gene3D" id="1.10.443.10">
    <property type="entry name" value="Intergrase catalytic core"/>
    <property type="match status" value="1"/>
</dbReference>
<keyword evidence="1" id="KW-0233">DNA recombination</keyword>
<dbReference type="RefSeq" id="WP_377114683.1">
    <property type="nucleotide sequence ID" value="NZ_JBHTHZ010000005.1"/>
</dbReference>
<dbReference type="InterPro" id="IPR011010">
    <property type="entry name" value="DNA_brk_join_enz"/>
</dbReference>
<accession>A0ABW3AUS0</accession>
<keyword evidence="4" id="KW-1185">Reference proteome</keyword>
<dbReference type="Proteomes" id="UP001597010">
    <property type="component" value="Unassembled WGS sequence"/>
</dbReference>
<dbReference type="InterPro" id="IPR013762">
    <property type="entry name" value="Integrase-like_cat_sf"/>
</dbReference>
<dbReference type="SUPFAM" id="SSF56349">
    <property type="entry name" value="DNA breaking-rejoining enzymes"/>
    <property type="match status" value="1"/>
</dbReference>
<evidence type="ECO:0000259" key="2">
    <source>
        <dbReference type="Pfam" id="PF00589"/>
    </source>
</evidence>
<organism evidence="3 4">
    <name type="scientific">Mucilaginibacter litoreus</name>
    <dbReference type="NCBI Taxonomy" id="1048221"/>
    <lineage>
        <taxon>Bacteria</taxon>
        <taxon>Pseudomonadati</taxon>
        <taxon>Bacteroidota</taxon>
        <taxon>Sphingobacteriia</taxon>
        <taxon>Sphingobacteriales</taxon>
        <taxon>Sphingobacteriaceae</taxon>
        <taxon>Mucilaginibacter</taxon>
    </lineage>
</organism>
<name>A0ABW3AUS0_9SPHI</name>
<feature type="domain" description="Tyr recombinase" evidence="2">
    <location>
        <begin position="16"/>
        <end position="72"/>
    </location>
</feature>
<dbReference type="Pfam" id="PF00589">
    <property type="entry name" value="Phage_integrase"/>
    <property type="match status" value="1"/>
</dbReference>
<comment type="caution">
    <text evidence="3">The sequence shown here is derived from an EMBL/GenBank/DDBJ whole genome shotgun (WGS) entry which is preliminary data.</text>
</comment>
<dbReference type="EMBL" id="JBHTHZ010000005">
    <property type="protein sequence ID" value="MFD0794014.1"/>
    <property type="molecule type" value="Genomic_DNA"/>
</dbReference>
<gene>
    <name evidence="3" type="ORF">ACFQZX_10315</name>
</gene>
<sequence>MEYIFDLPNPAEYNITLKDIPSLACINKNLTSHVGRHTFGHMYLQKVQNLASLKELMGHTKIETTMRYVHLENDYLKSTANLVGEEFKDLRKRKRNTDAFN</sequence>